<dbReference type="NCBIfam" id="TIGR00229">
    <property type="entry name" value="sensory_box"/>
    <property type="match status" value="1"/>
</dbReference>
<dbReference type="SUPFAM" id="SSF141868">
    <property type="entry name" value="EAL domain-like"/>
    <property type="match status" value="1"/>
</dbReference>
<reference evidence="6 7" key="1">
    <citation type="submission" date="2020-09" db="EMBL/GenBank/DDBJ databases">
        <title>Roseomonas.</title>
        <authorList>
            <person name="Zhu W."/>
        </authorList>
    </citation>
    <scope>NUCLEOTIDE SEQUENCE [LARGE SCALE GENOMIC DNA]</scope>
    <source>
        <strain evidence="6 7">573</strain>
    </source>
</reference>
<dbReference type="PANTHER" id="PTHR44757:SF2">
    <property type="entry name" value="BIOFILM ARCHITECTURE MAINTENANCE PROTEIN MBAA"/>
    <property type="match status" value="1"/>
</dbReference>
<dbReference type="SMART" id="SM00052">
    <property type="entry name" value="EAL"/>
    <property type="match status" value="1"/>
</dbReference>
<evidence type="ECO:0000313" key="7">
    <source>
        <dbReference type="Proteomes" id="UP001518989"/>
    </source>
</evidence>
<dbReference type="InterPro" id="IPR043128">
    <property type="entry name" value="Rev_trsase/Diguanyl_cyclase"/>
</dbReference>
<dbReference type="PANTHER" id="PTHR44757">
    <property type="entry name" value="DIGUANYLATE CYCLASE DGCP"/>
    <property type="match status" value="1"/>
</dbReference>
<feature type="domain" description="GGDEF" evidence="5">
    <location>
        <begin position="374"/>
        <end position="507"/>
    </location>
</feature>
<dbReference type="InterPro" id="IPR029787">
    <property type="entry name" value="Nucleotide_cyclase"/>
</dbReference>
<dbReference type="PROSITE" id="PS50112">
    <property type="entry name" value="PAS"/>
    <property type="match status" value="1"/>
</dbReference>
<evidence type="ECO:0000259" key="3">
    <source>
        <dbReference type="PROSITE" id="PS50113"/>
    </source>
</evidence>
<keyword evidence="1" id="KW-0472">Membrane</keyword>
<evidence type="ECO:0000259" key="5">
    <source>
        <dbReference type="PROSITE" id="PS50887"/>
    </source>
</evidence>
<protein>
    <submittedName>
        <fullName evidence="6">EAL domain-containing protein</fullName>
    </submittedName>
</protein>
<dbReference type="InterPro" id="IPR001633">
    <property type="entry name" value="EAL_dom"/>
</dbReference>
<dbReference type="InterPro" id="IPR052155">
    <property type="entry name" value="Biofilm_reg_signaling"/>
</dbReference>
<dbReference type="PROSITE" id="PS50883">
    <property type="entry name" value="EAL"/>
    <property type="match status" value="1"/>
</dbReference>
<dbReference type="CDD" id="cd01948">
    <property type="entry name" value="EAL"/>
    <property type="match status" value="1"/>
</dbReference>
<feature type="transmembrane region" description="Helical" evidence="1">
    <location>
        <begin position="174"/>
        <end position="195"/>
    </location>
</feature>
<evidence type="ECO:0000313" key="6">
    <source>
        <dbReference type="EMBL" id="MBO1079271.1"/>
    </source>
</evidence>
<dbReference type="Gene3D" id="3.30.70.270">
    <property type="match status" value="1"/>
</dbReference>
<dbReference type="Gene3D" id="3.20.20.450">
    <property type="entry name" value="EAL domain"/>
    <property type="match status" value="1"/>
</dbReference>
<dbReference type="InterPro" id="IPR035965">
    <property type="entry name" value="PAS-like_dom_sf"/>
</dbReference>
<evidence type="ECO:0000259" key="4">
    <source>
        <dbReference type="PROSITE" id="PS50883"/>
    </source>
</evidence>
<dbReference type="CDD" id="cd01949">
    <property type="entry name" value="GGDEF"/>
    <property type="match status" value="1"/>
</dbReference>
<dbReference type="NCBIfam" id="TIGR00254">
    <property type="entry name" value="GGDEF"/>
    <property type="match status" value="1"/>
</dbReference>
<keyword evidence="1" id="KW-0812">Transmembrane</keyword>
<dbReference type="InterPro" id="IPR000700">
    <property type="entry name" value="PAS-assoc_C"/>
</dbReference>
<feature type="domain" description="PAC" evidence="3">
    <location>
        <begin position="288"/>
        <end position="340"/>
    </location>
</feature>
<dbReference type="Pfam" id="PF00990">
    <property type="entry name" value="GGDEF"/>
    <property type="match status" value="1"/>
</dbReference>
<dbReference type="Gene3D" id="3.30.450.20">
    <property type="entry name" value="PAS domain"/>
    <property type="match status" value="1"/>
</dbReference>
<dbReference type="Pfam" id="PF08448">
    <property type="entry name" value="PAS_4"/>
    <property type="match status" value="1"/>
</dbReference>
<feature type="domain" description="PAS" evidence="2">
    <location>
        <begin position="218"/>
        <end position="258"/>
    </location>
</feature>
<dbReference type="SMART" id="SM00267">
    <property type="entry name" value="GGDEF"/>
    <property type="match status" value="1"/>
</dbReference>
<dbReference type="RefSeq" id="WP_207416810.1">
    <property type="nucleotide sequence ID" value="NZ_CP061177.1"/>
</dbReference>
<dbReference type="InterPro" id="IPR035919">
    <property type="entry name" value="EAL_sf"/>
</dbReference>
<keyword evidence="1" id="KW-1133">Transmembrane helix</keyword>
<accession>A0ABS3KPA7</accession>
<dbReference type="InterPro" id="IPR000014">
    <property type="entry name" value="PAS"/>
</dbReference>
<dbReference type="EMBL" id="JACTNG010000004">
    <property type="protein sequence ID" value="MBO1079271.1"/>
    <property type="molecule type" value="Genomic_DNA"/>
</dbReference>
<dbReference type="PROSITE" id="PS50887">
    <property type="entry name" value="GGDEF"/>
    <property type="match status" value="1"/>
</dbReference>
<dbReference type="Pfam" id="PF00563">
    <property type="entry name" value="EAL"/>
    <property type="match status" value="1"/>
</dbReference>
<organism evidence="6 7">
    <name type="scientific">Roseomonas haemaphysalidis</name>
    <dbReference type="NCBI Taxonomy" id="2768162"/>
    <lineage>
        <taxon>Bacteria</taxon>
        <taxon>Pseudomonadati</taxon>
        <taxon>Pseudomonadota</taxon>
        <taxon>Alphaproteobacteria</taxon>
        <taxon>Acetobacterales</taxon>
        <taxon>Roseomonadaceae</taxon>
        <taxon>Roseomonas</taxon>
    </lineage>
</organism>
<dbReference type="Proteomes" id="UP001518989">
    <property type="component" value="Unassembled WGS sequence"/>
</dbReference>
<name>A0ABS3KPA7_9PROT</name>
<sequence length="781" mass="84101">MRRHGFQISLAVAALLFVVSLGVSLVRVSEQYAAEVRIRRNGIWITTQAQVELVRMSAMVQRFSLRVPGVTADDLSLQFEILLSRMHLLSSGEGPVEFGELQRLRRRASEIEAMVAPLEPLVDQLAAGDLAVAARLVAALDALEQLVMRANLQLHLERQADADHAQGGLRSLHWTLLACMAGLIASAGLLILLLLSRSRQARRSQRLAEAAALRQSEAERTLRVLIDSLPAMVSAYDRQGRYLFFNEAHARFHGLGAEAEVIGRTPFELGLSPDAGLRRALRGSAAEPFTEYAAQDPDGTPRTLLATAAPVDDGHGAAGRVVHAAFDITGRKAAENQVRHMAEHDSLTDLPNRVLFAARLAQALAAARQLGGRCGFALHLIDLDRFKAINDSLGHHGGDRLLLAASERMRACLRRGDTLARLGGDEFAVIQLGITDEAQVTRLAARLVAVLGRPFVIDGCTLHSGGSIGSVLGPQQGQSPDALQQRADIALYRAKAEGRGRAVMFSPEMEATLVERRALEADLRAALAAEALTLVYQPKFMVGEARWPNARPSGCEALLRWHHPGRGMVPPGLFVPVAEEAGLAAELSRFVLRQACGQIGAWLRQGLEMPVAVNLSALHFASDQAVALVEEALRHSGVPPRLLEVEVTEGVFIRNAAAARATLTALRARGVRVALDDFGTGYSSLSYLQHLPFDVVKVDRAFVRELHQDAGSGARIVDAIVRLVHGLGAEVVAEGVEEPAQLELLAQLGCDAVQGYLLGRPMPPDQLEALCALARPPSAAA</sequence>
<dbReference type="InterPro" id="IPR013656">
    <property type="entry name" value="PAS_4"/>
</dbReference>
<proteinExistence type="predicted"/>
<dbReference type="PROSITE" id="PS50113">
    <property type="entry name" value="PAC"/>
    <property type="match status" value="1"/>
</dbReference>
<comment type="caution">
    <text evidence="6">The sequence shown here is derived from an EMBL/GenBank/DDBJ whole genome shotgun (WGS) entry which is preliminary data.</text>
</comment>
<evidence type="ECO:0000256" key="1">
    <source>
        <dbReference type="SAM" id="Phobius"/>
    </source>
</evidence>
<dbReference type="InterPro" id="IPR000160">
    <property type="entry name" value="GGDEF_dom"/>
</dbReference>
<dbReference type="SUPFAM" id="SSF55785">
    <property type="entry name" value="PYP-like sensor domain (PAS domain)"/>
    <property type="match status" value="1"/>
</dbReference>
<evidence type="ECO:0000259" key="2">
    <source>
        <dbReference type="PROSITE" id="PS50112"/>
    </source>
</evidence>
<dbReference type="SUPFAM" id="SSF55073">
    <property type="entry name" value="Nucleotide cyclase"/>
    <property type="match status" value="1"/>
</dbReference>
<gene>
    <name evidence="6" type="ORF">IAI61_09530</name>
</gene>
<dbReference type="CDD" id="cd00130">
    <property type="entry name" value="PAS"/>
    <property type="match status" value="1"/>
</dbReference>
<feature type="domain" description="EAL" evidence="4">
    <location>
        <begin position="516"/>
        <end position="775"/>
    </location>
</feature>
<keyword evidence="7" id="KW-1185">Reference proteome</keyword>